<accession>A0AAE3RB53</accession>
<evidence type="ECO:0000313" key="2">
    <source>
        <dbReference type="EMBL" id="MDJ1506615.1"/>
    </source>
</evidence>
<gene>
    <name evidence="2" type="ORF">QNI22_38595</name>
</gene>
<evidence type="ECO:0000259" key="1">
    <source>
        <dbReference type="Pfam" id="PF19780"/>
    </source>
</evidence>
<protein>
    <submittedName>
        <fullName evidence="2">DUF6265 family protein</fullName>
    </submittedName>
</protein>
<feature type="domain" description="DUF6265" evidence="1">
    <location>
        <begin position="32"/>
        <end position="141"/>
    </location>
</feature>
<proteinExistence type="predicted"/>
<comment type="caution">
    <text evidence="2">The sequence shown here is derived from an EMBL/GenBank/DDBJ whole genome shotgun (WGS) entry which is preliminary data.</text>
</comment>
<evidence type="ECO:0000313" key="3">
    <source>
        <dbReference type="Proteomes" id="UP001232063"/>
    </source>
</evidence>
<reference evidence="2" key="1">
    <citation type="submission" date="2023-05" db="EMBL/GenBank/DDBJ databases">
        <authorList>
            <person name="Zhang X."/>
        </authorList>
    </citation>
    <scope>NUCLEOTIDE SEQUENCE</scope>
    <source>
        <strain evidence="2">BD1B2-1</strain>
    </source>
</reference>
<dbReference type="Proteomes" id="UP001232063">
    <property type="component" value="Unassembled WGS sequence"/>
</dbReference>
<dbReference type="Pfam" id="PF19780">
    <property type="entry name" value="DUF6265"/>
    <property type="match status" value="1"/>
</dbReference>
<dbReference type="RefSeq" id="WP_314519666.1">
    <property type="nucleotide sequence ID" value="NZ_JASJOU010000025.1"/>
</dbReference>
<name>A0AAE3RB53_9BACT</name>
<sequence length="159" mass="18037">MKTGTKLIGIAGSFLLLCTFTIKQTNYINKVEWLIGTWENKTSKGSIYETWSKITDNELLGKSYIVKGKDTIVFENVRLVQQQDELFYSPTVKDQNNGLPVRFAAKIISATQLVFENAHHDFPQIISYIKISTDSLVAEISGVSNGKERKQTFPMKRIK</sequence>
<dbReference type="InterPro" id="IPR046232">
    <property type="entry name" value="DUF6265"/>
</dbReference>
<dbReference type="AlphaFoldDB" id="A0AAE3RB53"/>
<dbReference type="EMBL" id="JASJOU010000025">
    <property type="protein sequence ID" value="MDJ1506615.1"/>
    <property type="molecule type" value="Genomic_DNA"/>
</dbReference>
<keyword evidence="3" id="KW-1185">Reference proteome</keyword>
<organism evidence="2 3">
    <name type="scientific">Xanthocytophaga agilis</name>
    <dbReference type="NCBI Taxonomy" id="3048010"/>
    <lineage>
        <taxon>Bacteria</taxon>
        <taxon>Pseudomonadati</taxon>
        <taxon>Bacteroidota</taxon>
        <taxon>Cytophagia</taxon>
        <taxon>Cytophagales</taxon>
        <taxon>Rhodocytophagaceae</taxon>
        <taxon>Xanthocytophaga</taxon>
    </lineage>
</organism>